<dbReference type="Proteomes" id="UP000677082">
    <property type="component" value="Unassembled WGS sequence"/>
</dbReference>
<proteinExistence type="predicted"/>
<evidence type="ECO:0000313" key="8">
    <source>
        <dbReference type="Proteomes" id="UP000677082"/>
    </source>
</evidence>
<dbReference type="SUPFAM" id="SSF55729">
    <property type="entry name" value="Acyl-CoA N-acyltransferases (Nat)"/>
    <property type="match status" value="1"/>
</dbReference>
<evidence type="ECO:0000256" key="5">
    <source>
        <dbReference type="ARBA" id="ARBA00031122"/>
    </source>
</evidence>
<sequence length="204" mass="22656">MSTREVTAGLAAAVVAAGPPPVPRLDPPWGIRVLGEPDAPLVSRWMNEPHVELFWEQAWPPERWAEAIAEQLAGDYSRPCLVSYEGSPLAYVEIYRTPRDVVGLQYDAEPFDLGIHLAIGARESTGRGLGRRLVRAVAEGLFAADHRVRKVVADPDERHLIARRMFAAAGFEFRGIRDLGHKHAALHFYEISPDRREAAFTGTK</sequence>
<evidence type="ECO:0000256" key="2">
    <source>
        <dbReference type="ARBA" id="ARBA00005102"/>
    </source>
</evidence>
<protein>
    <recommendedName>
        <fullName evidence="3">Lysine N-acyltransferase MbtK</fullName>
    </recommendedName>
    <alternativeName>
        <fullName evidence="5">Mycobactin synthase protein K</fullName>
    </alternativeName>
</protein>
<evidence type="ECO:0000256" key="3">
    <source>
        <dbReference type="ARBA" id="ARBA00020586"/>
    </source>
</evidence>
<feature type="domain" description="N-acetyltransferase" evidence="6">
    <location>
        <begin position="29"/>
        <end position="195"/>
    </location>
</feature>
<comment type="caution">
    <text evidence="7">The sequence shown here is derived from an EMBL/GenBank/DDBJ whole genome shotgun (WGS) entry which is preliminary data.</text>
</comment>
<dbReference type="GO" id="GO:0046677">
    <property type="term" value="P:response to antibiotic"/>
    <property type="evidence" value="ECO:0007669"/>
    <property type="project" value="UniProtKB-KW"/>
</dbReference>
<name>A0A919W0F4_9ACTN</name>
<comment type="function">
    <text evidence="1">Acyltransferase required for the direct transfer of medium- to long-chain fatty acyl moieties from a carrier protein (MbtL) on to the epsilon-amino group of lysine residue in the mycobactin core.</text>
</comment>
<evidence type="ECO:0000259" key="6">
    <source>
        <dbReference type="PROSITE" id="PS51186"/>
    </source>
</evidence>
<dbReference type="GO" id="GO:0019290">
    <property type="term" value="P:siderophore biosynthetic process"/>
    <property type="evidence" value="ECO:0007669"/>
    <property type="project" value="InterPro"/>
</dbReference>
<evidence type="ECO:0000313" key="7">
    <source>
        <dbReference type="EMBL" id="GIM89164.1"/>
    </source>
</evidence>
<dbReference type="InterPro" id="IPR016181">
    <property type="entry name" value="Acyl_CoA_acyltransferase"/>
</dbReference>
<evidence type="ECO:0000256" key="4">
    <source>
        <dbReference type="ARBA" id="ARBA00023251"/>
    </source>
</evidence>
<dbReference type="SMART" id="SM01006">
    <property type="entry name" value="AlcB"/>
    <property type="match status" value="1"/>
</dbReference>
<dbReference type="AlphaFoldDB" id="A0A919W0F4"/>
<organism evidence="7 8">
    <name type="scientific">Paractinoplanes toevensis</name>
    <dbReference type="NCBI Taxonomy" id="571911"/>
    <lineage>
        <taxon>Bacteria</taxon>
        <taxon>Bacillati</taxon>
        <taxon>Actinomycetota</taxon>
        <taxon>Actinomycetes</taxon>
        <taxon>Micromonosporales</taxon>
        <taxon>Micromonosporaceae</taxon>
        <taxon>Paractinoplanes</taxon>
    </lineage>
</organism>
<dbReference type="PANTHER" id="PTHR31438:SF1">
    <property type="entry name" value="LYSINE N-ACYLTRANSFERASE C17G9.06C-RELATED"/>
    <property type="match status" value="1"/>
</dbReference>
<dbReference type="Gene3D" id="3.40.630.30">
    <property type="match status" value="1"/>
</dbReference>
<keyword evidence="8" id="KW-1185">Reference proteome</keyword>
<reference evidence="7 8" key="1">
    <citation type="submission" date="2021-03" db="EMBL/GenBank/DDBJ databases">
        <title>Whole genome shotgun sequence of Actinoplanes toevensis NBRC 105298.</title>
        <authorList>
            <person name="Komaki H."/>
            <person name="Tamura T."/>
        </authorList>
    </citation>
    <scope>NUCLEOTIDE SEQUENCE [LARGE SCALE GENOMIC DNA]</scope>
    <source>
        <strain evidence="7 8">NBRC 105298</strain>
    </source>
</reference>
<dbReference type="PROSITE" id="PS51186">
    <property type="entry name" value="GNAT"/>
    <property type="match status" value="1"/>
</dbReference>
<dbReference type="InterPro" id="IPR000182">
    <property type="entry name" value="GNAT_dom"/>
</dbReference>
<comment type="pathway">
    <text evidence="2">Siderophore biosynthesis; mycobactin biosynthesis.</text>
</comment>
<dbReference type="PANTHER" id="PTHR31438">
    <property type="entry name" value="LYSINE N-ACYLTRANSFERASE C17G9.06C-RELATED"/>
    <property type="match status" value="1"/>
</dbReference>
<dbReference type="InterPro" id="IPR019432">
    <property type="entry name" value="Acyltransferase_MbtK/IucB-like"/>
</dbReference>
<dbReference type="EMBL" id="BOQN01000011">
    <property type="protein sequence ID" value="GIM89164.1"/>
    <property type="molecule type" value="Genomic_DNA"/>
</dbReference>
<gene>
    <name evidence="7" type="ORF">Ato02nite_009570</name>
</gene>
<dbReference type="GO" id="GO:0016410">
    <property type="term" value="F:N-acyltransferase activity"/>
    <property type="evidence" value="ECO:0007669"/>
    <property type="project" value="TreeGrafter"/>
</dbReference>
<evidence type="ECO:0000256" key="1">
    <source>
        <dbReference type="ARBA" id="ARBA00003818"/>
    </source>
</evidence>
<dbReference type="Pfam" id="PF13523">
    <property type="entry name" value="Acetyltransf_8"/>
    <property type="match status" value="1"/>
</dbReference>
<accession>A0A919W0F4</accession>
<keyword evidence="4" id="KW-0046">Antibiotic resistance</keyword>